<gene>
    <name evidence="1" type="ORF">EXU32_15410</name>
</gene>
<dbReference type="OrthoDB" id="3690014at2"/>
<dbReference type="KEGG" id="jli:EXU32_15410"/>
<evidence type="ECO:0000313" key="1">
    <source>
        <dbReference type="EMBL" id="QBF47515.1"/>
    </source>
</evidence>
<dbReference type="RefSeq" id="WP_130630702.1">
    <property type="nucleotide sequence ID" value="NZ_CP036164.1"/>
</dbReference>
<dbReference type="AlphaFoldDB" id="A0A4P6MZF7"/>
<accession>A0A4P6MZF7</accession>
<name>A0A4P6MZF7_9MICO</name>
<organism evidence="1 2">
    <name type="scientific">Janibacter limosus</name>
    <dbReference type="NCBI Taxonomy" id="53458"/>
    <lineage>
        <taxon>Bacteria</taxon>
        <taxon>Bacillati</taxon>
        <taxon>Actinomycetota</taxon>
        <taxon>Actinomycetes</taxon>
        <taxon>Micrococcales</taxon>
        <taxon>Intrasporangiaceae</taxon>
        <taxon>Janibacter</taxon>
    </lineage>
</organism>
<protein>
    <submittedName>
        <fullName evidence="1">Uncharacterized protein</fullName>
    </submittedName>
</protein>
<dbReference type="EMBL" id="CP036164">
    <property type="protein sequence ID" value="QBF47515.1"/>
    <property type="molecule type" value="Genomic_DNA"/>
</dbReference>
<evidence type="ECO:0000313" key="2">
    <source>
        <dbReference type="Proteomes" id="UP000290408"/>
    </source>
</evidence>
<dbReference type="STRING" id="1216970.GCA_001570985_00659"/>
<keyword evidence="2" id="KW-1185">Reference proteome</keyword>
<dbReference type="Proteomes" id="UP000290408">
    <property type="component" value="Chromosome"/>
</dbReference>
<reference evidence="1 2" key="1">
    <citation type="submission" date="2019-02" db="EMBL/GenBank/DDBJ databases">
        <title>Genomic data mining of an Antarctic deep-sea actinobacterium, Janibacterlimosus P3-3-X1.</title>
        <authorList>
            <person name="Liao L."/>
            <person name="Chen B."/>
        </authorList>
    </citation>
    <scope>NUCLEOTIDE SEQUENCE [LARGE SCALE GENOMIC DNA]</scope>
    <source>
        <strain evidence="1 2">P3-3-X1</strain>
    </source>
</reference>
<proteinExistence type="predicted"/>
<sequence>MTPFMTRVAELVGTPEQDLAGLAPGGTTVPETRISKRVATGTGADRHVALRSLAEQYVCEGNAILGPGRAHLDLVDEALPDELAFTVTYGDAGARCSTAFADGRAFGRIVGTFDEGDEARELVGPDALPDLLVQLLEAGADTPTSA</sequence>